<feature type="binding site" description="covalent" evidence="16">
    <location>
        <position position="197"/>
    </location>
    <ligand>
        <name>heme c</name>
        <dbReference type="ChEBI" id="CHEBI:61717"/>
        <label>2</label>
    </ligand>
</feature>
<keyword evidence="6 14" id="KW-0479">Metal-binding</keyword>
<dbReference type="GO" id="GO:0016740">
    <property type="term" value="F:transferase activity"/>
    <property type="evidence" value="ECO:0007669"/>
    <property type="project" value="UniProtKB-KW"/>
</dbReference>
<evidence type="ECO:0000313" key="22">
    <source>
        <dbReference type="Proteomes" id="UP000662914"/>
    </source>
</evidence>
<evidence type="ECO:0000256" key="14">
    <source>
        <dbReference type="PIRNR" id="PIRNR038455"/>
    </source>
</evidence>
<keyword evidence="7 19" id="KW-0732">Signal</keyword>
<keyword evidence="10 14" id="KW-0408">Iron</keyword>
<feature type="binding site" description="axial binding residue" evidence="17">
    <location>
        <position position="198"/>
    </location>
    <ligand>
        <name>heme c</name>
        <dbReference type="ChEBI" id="CHEBI:61717"/>
        <label>2</label>
    </ligand>
    <ligandPart>
        <name>Fe</name>
        <dbReference type="ChEBI" id="CHEBI:18248"/>
    </ligandPart>
</feature>
<organism evidence="21 22">
    <name type="scientific">Candidatus Desulfobacillus denitrificans</name>
    <dbReference type="NCBI Taxonomy" id="2608985"/>
    <lineage>
        <taxon>Bacteria</taxon>
        <taxon>Pseudomonadati</taxon>
        <taxon>Pseudomonadota</taxon>
        <taxon>Betaproteobacteria</taxon>
        <taxon>Candidatus Desulfobacillus</taxon>
    </lineage>
</organism>
<reference evidence="21" key="1">
    <citation type="journal article" name="DNA Res.">
        <title>The physiological potential of anammox bacteria as revealed by their core genome structure.</title>
        <authorList>
            <person name="Okubo T."/>
            <person name="Toyoda A."/>
            <person name="Fukuhara K."/>
            <person name="Uchiyama I."/>
            <person name="Harigaya Y."/>
            <person name="Kuroiwa M."/>
            <person name="Suzuki T."/>
            <person name="Murakami Y."/>
            <person name="Suwa Y."/>
            <person name="Takami H."/>
        </authorList>
    </citation>
    <scope>NUCLEOTIDE SEQUENCE</scope>
    <source>
        <strain evidence="21">317325-3</strain>
    </source>
</reference>
<feature type="region of interest" description="Disordered" evidence="18">
    <location>
        <begin position="22"/>
        <end position="41"/>
    </location>
</feature>
<evidence type="ECO:0000256" key="3">
    <source>
        <dbReference type="ARBA" id="ARBA00022448"/>
    </source>
</evidence>
<keyword evidence="3 14" id="KW-0813">Transport</keyword>
<feature type="binding site" description="covalent" evidence="16">
    <location>
        <position position="194"/>
    </location>
    <ligand>
        <name>heme c</name>
        <dbReference type="ChEBI" id="CHEBI:61717"/>
        <label>2</label>
    </ligand>
</feature>
<comment type="catalytic activity">
    <reaction evidence="13 14">
        <text>S-sulfanyl-L-cysteinyl-[SoxY protein] + thiosulfate + 2 Fe(III)-[cytochrome c] = S-(2-sulfodisulfanyl)-L-cysteinyl-[SoxY protein] + 2 Fe(II)-[cytochrome c] + 2 H(+)</text>
        <dbReference type="Rhea" id="RHEA:51224"/>
        <dbReference type="Rhea" id="RHEA-COMP:10350"/>
        <dbReference type="Rhea" id="RHEA-COMP:14399"/>
        <dbReference type="Rhea" id="RHEA-COMP:14689"/>
        <dbReference type="Rhea" id="RHEA-COMP:14690"/>
        <dbReference type="ChEBI" id="CHEBI:15378"/>
        <dbReference type="ChEBI" id="CHEBI:29033"/>
        <dbReference type="ChEBI" id="CHEBI:29034"/>
        <dbReference type="ChEBI" id="CHEBI:33542"/>
        <dbReference type="ChEBI" id="CHEBI:61963"/>
        <dbReference type="ChEBI" id="CHEBI:140664"/>
        <dbReference type="EC" id="2.8.5.2"/>
    </reaction>
</comment>
<evidence type="ECO:0000256" key="17">
    <source>
        <dbReference type="PIRSR" id="PIRSR038455-3"/>
    </source>
</evidence>
<feature type="binding site" description="axial binding residue" evidence="17">
    <location>
        <position position="121"/>
    </location>
    <ligand>
        <name>heme c</name>
        <dbReference type="ChEBI" id="CHEBI:61717"/>
        <label>1</label>
    </ligand>
    <ligandPart>
        <name>Fe</name>
        <dbReference type="ChEBI" id="CHEBI:18248"/>
    </ligandPart>
</feature>
<evidence type="ECO:0000256" key="2">
    <source>
        <dbReference type="ARBA" id="ARBA00011530"/>
    </source>
</evidence>
<evidence type="ECO:0000256" key="18">
    <source>
        <dbReference type="SAM" id="MobiDB-lite"/>
    </source>
</evidence>
<feature type="binding site" description="axial binding residue" evidence="17">
    <location>
        <position position="246"/>
    </location>
    <ligand>
        <name>heme c</name>
        <dbReference type="ChEBI" id="CHEBI:61717"/>
        <label>2</label>
    </ligand>
    <ligandPart>
        <name>Fe</name>
        <dbReference type="ChEBI" id="CHEBI:18248"/>
    </ligandPart>
</feature>
<dbReference type="GO" id="GO:0070069">
    <property type="term" value="C:cytochrome complex"/>
    <property type="evidence" value="ECO:0007669"/>
    <property type="project" value="InterPro"/>
</dbReference>
<comment type="similarity">
    <text evidence="11 14">Belongs to the SoxA family.</text>
</comment>
<dbReference type="PROSITE" id="PS51007">
    <property type="entry name" value="CYTC"/>
    <property type="match status" value="1"/>
</dbReference>
<name>A0A809RPU6_9PROT</name>
<evidence type="ECO:0000256" key="4">
    <source>
        <dbReference type="ARBA" id="ARBA00022617"/>
    </source>
</evidence>
<evidence type="ECO:0000256" key="15">
    <source>
        <dbReference type="PIRSR" id="PIRSR038455-1"/>
    </source>
</evidence>
<evidence type="ECO:0000256" key="11">
    <source>
        <dbReference type="ARBA" id="ARBA00025746"/>
    </source>
</evidence>
<dbReference type="PIRSF" id="PIRSF038455">
    <property type="entry name" value="SoxA"/>
    <property type="match status" value="1"/>
</dbReference>
<dbReference type="AlphaFoldDB" id="A0A809RPU6"/>
<evidence type="ECO:0000256" key="6">
    <source>
        <dbReference type="ARBA" id="ARBA00022723"/>
    </source>
</evidence>
<evidence type="ECO:0000259" key="20">
    <source>
        <dbReference type="PROSITE" id="PS51007"/>
    </source>
</evidence>
<sequence length="285" mass="31987">MKQRPSMLAAAAALTAAFAVQAQQPPKKAPPPAKAAAPAKSAISEEFEKFREVLEEDNPAELFEARGEDIWKNKKGPDGASMAQCDLGLGAGVVKGAYVRMPRWFADVGKVMDAERRVVHCMVKYLGYKEEDIRKQPFSNVNKTPDHVSVITYVAGQSRNMKIAVPQKHPQERATYEIGKEIFAYRAGPYDFACATCHGNDDMRIRTQDLPNLRKPDQAIRAYQGWPGYRMTGGFMLTQQWRMNDCFRQQRFPEPTYLSDTITALLTYMTVTANGQLYKGPGIKR</sequence>
<dbReference type="EC" id="2.8.5.2" evidence="14"/>
<evidence type="ECO:0000256" key="1">
    <source>
        <dbReference type="ARBA" id="ARBA00004418"/>
    </source>
</evidence>
<feature type="domain" description="Cytochrome c" evidence="20">
    <location>
        <begin position="174"/>
        <end position="285"/>
    </location>
</feature>
<comment type="cofactor">
    <cofactor evidence="16">
        <name>heme</name>
        <dbReference type="ChEBI" id="CHEBI:30413"/>
    </cofactor>
    <text evidence="16">Binds 2 heme groups per subunit.</text>
</comment>
<comment type="subcellular location">
    <subcellularLocation>
        <location evidence="1 14">Periplasm</location>
    </subcellularLocation>
</comment>
<evidence type="ECO:0000256" key="9">
    <source>
        <dbReference type="ARBA" id="ARBA00022982"/>
    </source>
</evidence>
<feature type="signal peptide" evidence="19">
    <location>
        <begin position="1"/>
        <end position="22"/>
    </location>
</feature>
<feature type="chain" id="PRO_5035291153" description="SoxAX cytochrome complex subunit A" evidence="19">
    <location>
        <begin position="23"/>
        <end position="285"/>
    </location>
</feature>
<evidence type="ECO:0000256" key="13">
    <source>
        <dbReference type="ARBA" id="ARBA00048423"/>
    </source>
</evidence>
<dbReference type="GO" id="GO:0020037">
    <property type="term" value="F:heme binding"/>
    <property type="evidence" value="ECO:0007669"/>
    <property type="project" value="InterPro"/>
</dbReference>
<keyword evidence="9 14" id="KW-0249">Electron transport</keyword>
<dbReference type="NCBIfam" id="TIGR04484">
    <property type="entry name" value="thiosulf_SoxA"/>
    <property type="match status" value="1"/>
</dbReference>
<feature type="binding site" evidence="16">
    <location>
        <position position="242"/>
    </location>
    <ligand>
        <name>substrate</name>
    </ligand>
</feature>
<keyword evidence="5 14" id="KW-0808">Transferase</keyword>
<evidence type="ECO:0000313" key="21">
    <source>
        <dbReference type="EMBL" id="BBO21632.1"/>
    </source>
</evidence>
<gene>
    <name evidence="21" type="ORF">DSYM_23310</name>
</gene>
<evidence type="ECO:0000256" key="19">
    <source>
        <dbReference type="SAM" id="SignalP"/>
    </source>
</evidence>
<protein>
    <recommendedName>
        <fullName evidence="14">SoxAX cytochrome complex subunit A</fullName>
        <ecNumber evidence="14">2.8.5.2</ecNumber>
    </recommendedName>
    <alternativeName>
        <fullName evidence="14">Protein SoxA</fullName>
    </alternativeName>
    <alternativeName>
        <fullName evidence="14">Sulfur oxidizing protein A</fullName>
    </alternativeName>
    <alternativeName>
        <fullName evidence="14">Thiosulfate-oxidizing multienzyme system protein SoxA</fullName>
    </alternativeName>
</protein>
<dbReference type="GO" id="GO:0016669">
    <property type="term" value="F:oxidoreductase activity, acting on a sulfur group of donors, cytochrome as acceptor"/>
    <property type="evidence" value="ECO:0007669"/>
    <property type="project" value="InterPro"/>
</dbReference>
<dbReference type="Pfam" id="PF21342">
    <property type="entry name" value="SoxA-TsdA_cyt-c"/>
    <property type="match status" value="1"/>
</dbReference>
<evidence type="ECO:0000256" key="8">
    <source>
        <dbReference type="ARBA" id="ARBA00022764"/>
    </source>
</evidence>
<evidence type="ECO:0000256" key="10">
    <source>
        <dbReference type="ARBA" id="ARBA00023004"/>
    </source>
</evidence>
<dbReference type="Proteomes" id="UP000662914">
    <property type="component" value="Chromosome"/>
</dbReference>
<feature type="binding site" description="covalent" evidence="16">
    <location>
        <position position="85"/>
    </location>
    <ligand>
        <name>heme c</name>
        <dbReference type="ChEBI" id="CHEBI:61717"/>
        <label>1</label>
    </ligand>
</feature>
<accession>A0A809RPU6</accession>
<dbReference type="InterPro" id="IPR036909">
    <property type="entry name" value="Cyt_c-like_dom_sf"/>
</dbReference>
<dbReference type="KEGG" id="ddz:DSYM_23310"/>
<dbReference type="GO" id="GO:0019417">
    <property type="term" value="P:sulfur oxidation"/>
    <property type="evidence" value="ECO:0007669"/>
    <property type="project" value="InterPro"/>
</dbReference>
<evidence type="ECO:0000256" key="12">
    <source>
        <dbReference type="ARBA" id="ARBA00048077"/>
    </source>
</evidence>
<evidence type="ECO:0000256" key="5">
    <source>
        <dbReference type="ARBA" id="ARBA00022679"/>
    </source>
</evidence>
<dbReference type="EMBL" id="AP021857">
    <property type="protein sequence ID" value="BBO21632.1"/>
    <property type="molecule type" value="Genomic_DNA"/>
</dbReference>
<dbReference type="Gene3D" id="1.10.760.10">
    <property type="entry name" value="Cytochrome c-like domain"/>
    <property type="match status" value="2"/>
</dbReference>
<proteinExistence type="inferred from homology"/>
<evidence type="ECO:0000256" key="16">
    <source>
        <dbReference type="PIRSR" id="PIRSR038455-2"/>
    </source>
</evidence>
<dbReference type="InterPro" id="IPR009056">
    <property type="entry name" value="Cyt_c-like_dom"/>
</dbReference>
<feature type="active site" description="Cysteine persulfide intermediate" evidence="15">
    <location>
        <position position="246"/>
    </location>
</feature>
<keyword evidence="4 14" id="KW-0349">Heme</keyword>
<dbReference type="SUPFAM" id="SSF46626">
    <property type="entry name" value="Cytochrome c"/>
    <property type="match status" value="2"/>
</dbReference>
<dbReference type="GO" id="GO:0042597">
    <property type="term" value="C:periplasmic space"/>
    <property type="evidence" value="ECO:0007669"/>
    <property type="project" value="UniProtKB-SubCell"/>
</dbReference>
<keyword evidence="8 14" id="KW-0574">Periplasm</keyword>
<comment type="subunit">
    <text evidence="2 14">Heterodimer of SoxA and SoxX.</text>
</comment>
<evidence type="ECO:0000256" key="7">
    <source>
        <dbReference type="ARBA" id="ARBA00022729"/>
    </source>
</evidence>
<comment type="catalytic activity">
    <reaction evidence="12 14">
        <text>L-cysteinyl-[SoxY protein] + thiosulfate + 2 Fe(III)-[cytochrome c] = S-sulfosulfanyl-L-cysteinyl-[SoxY protein] + 2 Fe(II)-[cytochrome c] + 2 H(+)</text>
        <dbReference type="Rhea" id="RHEA:56720"/>
        <dbReference type="Rhea" id="RHEA-COMP:10350"/>
        <dbReference type="Rhea" id="RHEA-COMP:14328"/>
        <dbReference type="Rhea" id="RHEA-COMP:14399"/>
        <dbReference type="Rhea" id="RHEA-COMP:14691"/>
        <dbReference type="ChEBI" id="CHEBI:15378"/>
        <dbReference type="ChEBI" id="CHEBI:29033"/>
        <dbReference type="ChEBI" id="CHEBI:29034"/>
        <dbReference type="ChEBI" id="CHEBI:29950"/>
        <dbReference type="ChEBI" id="CHEBI:33542"/>
        <dbReference type="ChEBI" id="CHEBI:139321"/>
        <dbReference type="EC" id="2.8.5.2"/>
    </reaction>
</comment>
<dbReference type="InterPro" id="IPR025710">
    <property type="entry name" value="SoxA"/>
</dbReference>
<dbReference type="GO" id="GO:0046872">
    <property type="term" value="F:metal ion binding"/>
    <property type="evidence" value="ECO:0007669"/>
    <property type="project" value="UniProtKB-KW"/>
</dbReference>
<dbReference type="GO" id="GO:0009055">
    <property type="term" value="F:electron transfer activity"/>
    <property type="evidence" value="ECO:0007669"/>
    <property type="project" value="InterPro"/>
</dbReference>